<evidence type="ECO:0000256" key="1">
    <source>
        <dbReference type="ARBA" id="ARBA00009437"/>
    </source>
</evidence>
<evidence type="ECO:0000259" key="6">
    <source>
        <dbReference type="PROSITE" id="PS50931"/>
    </source>
</evidence>
<name>A0A239GEM8_9NOCA</name>
<dbReference type="EMBL" id="FZOW01000004">
    <property type="protein sequence ID" value="SNS66524.1"/>
    <property type="molecule type" value="Genomic_DNA"/>
</dbReference>
<keyword evidence="3 7" id="KW-0238">DNA-binding</keyword>
<evidence type="ECO:0000256" key="2">
    <source>
        <dbReference type="ARBA" id="ARBA00023015"/>
    </source>
</evidence>
<dbReference type="GO" id="GO:0003677">
    <property type="term" value="F:DNA binding"/>
    <property type="evidence" value="ECO:0007669"/>
    <property type="project" value="UniProtKB-KW"/>
</dbReference>
<reference evidence="8" key="1">
    <citation type="submission" date="2017-06" db="EMBL/GenBank/DDBJ databases">
        <authorList>
            <person name="Varghese N."/>
            <person name="Submissions S."/>
        </authorList>
    </citation>
    <scope>NUCLEOTIDE SEQUENCE [LARGE SCALE GENOMIC DNA]</scope>
    <source>
        <strain evidence="8">JCM 23211</strain>
    </source>
</reference>
<evidence type="ECO:0000313" key="7">
    <source>
        <dbReference type="EMBL" id="SNS66524.1"/>
    </source>
</evidence>
<dbReference type="InterPro" id="IPR036390">
    <property type="entry name" value="WH_DNA-bd_sf"/>
</dbReference>
<dbReference type="PANTHER" id="PTHR30346:SF29">
    <property type="entry name" value="LYSR SUBSTRATE-BINDING"/>
    <property type="match status" value="1"/>
</dbReference>
<keyword evidence="5" id="KW-0804">Transcription</keyword>
<evidence type="ECO:0000313" key="8">
    <source>
        <dbReference type="Proteomes" id="UP000198327"/>
    </source>
</evidence>
<sequence>MYDVRRLVLLRDLAERGTMTAVSEQHGITTSAVSQQLRILEEEVGAALTRRDGRVLRLTGAGRVLVDHTARILAALEEAESAVAATGDTIAGVLKIACFSTAMSELALPVATQLGAEHPDLRVRLVDSMPIDSVPAVRQQEVDLAITYTYSFGAADLPSGMTTDYLFSDPLVLLTPPEWRERIAIDGLAAVADADWIAAPDGAPSISSIMFSCRQAGFTPRIGHRSGSFAMMSEMVDRGFGVTIVPQISVPDRFRHLVAAPIVDGARRIGVTYRQASIERPAVAAAIRAFRQRVRPDVADVGLAS</sequence>
<accession>A0A239GEM8</accession>
<feature type="domain" description="HTH lysR-type" evidence="6">
    <location>
        <begin position="1"/>
        <end position="59"/>
    </location>
</feature>
<evidence type="ECO:0000256" key="5">
    <source>
        <dbReference type="ARBA" id="ARBA00023163"/>
    </source>
</evidence>
<dbReference type="Pfam" id="PF03466">
    <property type="entry name" value="LysR_substrate"/>
    <property type="match status" value="1"/>
</dbReference>
<comment type="similarity">
    <text evidence="1">Belongs to the LysR transcriptional regulatory family.</text>
</comment>
<dbReference type="GO" id="GO:0032993">
    <property type="term" value="C:protein-DNA complex"/>
    <property type="evidence" value="ECO:0007669"/>
    <property type="project" value="TreeGrafter"/>
</dbReference>
<keyword evidence="2" id="KW-0805">Transcription regulation</keyword>
<dbReference type="PROSITE" id="PS50931">
    <property type="entry name" value="HTH_LYSR"/>
    <property type="match status" value="1"/>
</dbReference>
<dbReference type="Pfam" id="PF00126">
    <property type="entry name" value="HTH_1"/>
    <property type="match status" value="1"/>
</dbReference>
<dbReference type="InterPro" id="IPR005119">
    <property type="entry name" value="LysR_subst-bd"/>
</dbReference>
<dbReference type="InterPro" id="IPR036388">
    <property type="entry name" value="WH-like_DNA-bd_sf"/>
</dbReference>
<protein>
    <submittedName>
        <fullName evidence="7">DNA-binding transcriptional regulator, LysR family</fullName>
    </submittedName>
</protein>
<dbReference type="SUPFAM" id="SSF46785">
    <property type="entry name" value="Winged helix' DNA-binding domain"/>
    <property type="match status" value="1"/>
</dbReference>
<dbReference type="Proteomes" id="UP000198327">
    <property type="component" value="Unassembled WGS sequence"/>
</dbReference>
<dbReference type="SUPFAM" id="SSF53850">
    <property type="entry name" value="Periplasmic binding protein-like II"/>
    <property type="match status" value="1"/>
</dbReference>
<dbReference type="OrthoDB" id="4131546at2"/>
<proteinExistence type="inferred from homology"/>
<dbReference type="GO" id="GO:0003700">
    <property type="term" value="F:DNA-binding transcription factor activity"/>
    <property type="evidence" value="ECO:0007669"/>
    <property type="project" value="InterPro"/>
</dbReference>
<dbReference type="Gene3D" id="1.10.10.10">
    <property type="entry name" value="Winged helix-like DNA-binding domain superfamily/Winged helix DNA-binding domain"/>
    <property type="match status" value="1"/>
</dbReference>
<keyword evidence="4" id="KW-0010">Activator</keyword>
<dbReference type="AlphaFoldDB" id="A0A239GEM8"/>
<dbReference type="RefSeq" id="WP_089245049.1">
    <property type="nucleotide sequence ID" value="NZ_FZOW01000004.1"/>
</dbReference>
<evidence type="ECO:0000256" key="3">
    <source>
        <dbReference type="ARBA" id="ARBA00023125"/>
    </source>
</evidence>
<dbReference type="CDD" id="cd00090">
    <property type="entry name" value="HTH_ARSR"/>
    <property type="match status" value="1"/>
</dbReference>
<organism evidence="7 8">
    <name type="scientific">Rhodococcoides kyotonense</name>
    <dbReference type="NCBI Taxonomy" id="398843"/>
    <lineage>
        <taxon>Bacteria</taxon>
        <taxon>Bacillati</taxon>
        <taxon>Actinomycetota</taxon>
        <taxon>Actinomycetes</taxon>
        <taxon>Mycobacteriales</taxon>
        <taxon>Nocardiaceae</taxon>
        <taxon>Rhodococcoides</taxon>
    </lineage>
</organism>
<dbReference type="InterPro" id="IPR000847">
    <property type="entry name" value="LysR_HTH_N"/>
</dbReference>
<gene>
    <name evidence="7" type="ORF">SAMN05421642_104156</name>
</gene>
<dbReference type="PANTHER" id="PTHR30346">
    <property type="entry name" value="TRANSCRIPTIONAL DUAL REGULATOR HCAR-RELATED"/>
    <property type="match status" value="1"/>
</dbReference>
<evidence type="ECO:0000256" key="4">
    <source>
        <dbReference type="ARBA" id="ARBA00023159"/>
    </source>
</evidence>
<dbReference type="Gene3D" id="3.40.190.10">
    <property type="entry name" value="Periplasmic binding protein-like II"/>
    <property type="match status" value="2"/>
</dbReference>
<keyword evidence="8" id="KW-1185">Reference proteome</keyword>
<dbReference type="InterPro" id="IPR011991">
    <property type="entry name" value="ArsR-like_HTH"/>
</dbReference>